<dbReference type="Proteomes" id="UP001476247">
    <property type="component" value="Unassembled WGS sequence"/>
</dbReference>
<sequence length="99" mass="11305">MHTKFTIATCDSPAGYVCRINRKRTLELPEEADDICSALLPVLTAVYKTRVMMENTNKIIRQNPVDIEVDPNQCKAILPSFTSEGCKKKRRRSTDFIEE</sequence>
<dbReference type="EMBL" id="BAABUJ010000018">
    <property type="protein sequence ID" value="GAA5801373.1"/>
    <property type="molecule type" value="Genomic_DNA"/>
</dbReference>
<organism evidence="1 2">
    <name type="scientific">Helicostylum pulchrum</name>
    <dbReference type="NCBI Taxonomy" id="562976"/>
    <lineage>
        <taxon>Eukaryota</taxon>
        <taxon>Fungi</taxon>
        <taxon>Fungi incertae sedis</taxon>
        <taxon>Mucoromycota</taxon>
        <taxon>Mucoromycotina</taxon>
        <taxon>Mucoromycetes</taxon>
        <taxon>Mucorales</taxon>
        <taxon>Mucorineae</taxon>
        <taxon>Mucoraceae</taxon>
        <taxon>Helicostylum</taxon>
    </lineage>
</organism>
<reference evidence="1 2" key="1">
    <citation type="submission" date="2024-04" db="EMBL/GenBank/DDBJ databases">
        <title>genome sequences of Mucor flavus KT1a and Helicostylum pulchrum KT1b strains isolation_sourced from the surface of a dry-aged beef.</title>
        <authorList>
            <person name="Toyotome T."/>
            <person name="Hosono M."/>
            <person name="Torimaru M."/>
            <person name="Fukuda K."/>
            <person name="Mikami N."/>
        </authorList>
    </citation>
    <scope>NUCLEOTIDE SEQUENCE [LARGE SCALE GENOMIC DNA]</scope>
    <source>
        <strain evidence="1 2">KT1b</strain>
    </source>
</reference>
<proteinExistence type="predicted"/>
<evidence type="ECO:0000313" key="2">
    <source>
        <dbReference type="Proteomes" id="UP001476247"/>
    </source>
</evidence>
<evidence type="ECO:0000313" key="1">
    <source>
        <dbReference type="EMBL" id="GAA5801373.1"/>
    </source>
</evidence>
<keyword evidence="2" id="KW-1185">Reference proteome</keyword>
<protein>
    <submittedName>
        <fullName evidence="1">Uncharacterized protein</fullName>
    </submittedName>
</protein>
<name>A0ABP9Y2Y9_9FUNG</name>
<gene>
    <name evidence="1" type="ORF">HPULCUR_006819</name>
</gene>
<accession>A0ABP9Y2Y9</accession>
<comment type="caution">
    <text evidence="1">The sequence shown here is derived from an EMBL/GenBank/DDBJ whole genome shotgun (WGS) entry which is preliminary data.</text>
</comment>